<comment type="similarity">
    <text evidence="4">Belongs to the cytochrome P450 family.</text>
</comment>
<keyword evidence="15" id="KW-1185">Reference proteome</keyword>
<dbReference type="Gene3D" id="1.10.630.10">
    <property type="entry name" value="Cytochrome P450"/>
    <property type="match status" value="2"/>
</dbReference>
<accession>A0A9P6EHJ4</accession>
<dbReference type="GO" id="GO:0005506">
    <property type="term" value="F:iron ion binding"/>
    <property type="evidence" value="ECO:0007669"/>
    <property type="project" value="InterPro"/>
</dbReference>
<keyword evidence="12" id="KW-0472">Membrane</keyword>
<keyword evidence="5 13" id="KW-0349">Heme</keyword>
<dbReference type="InterPro" id="IPR001128">
    <property type="entry name" value="Cyt_P450"/>
</dbReference>
<comment type="pathway">
    <text evidence="3">Secondary metabolite biosynthesis; terpenoid biosynthesis.</text>
</comment>
<dbReference type="PANTHER" id="PTHR24305">
    <property type="entry name" value="CYTOCHROME P450"/>
    <property type="match status" value="1"/>
</dbReference>
<dbReference type="PRINTS" id="PR00463">
    <property type="entry name" value="EP450I"/>
</dbReference>
<dbReference type="InterPro" id="IPR002401">
    <property type="entry name" value="Cyt_P450_E_grp-I"/>
</dbReference>
<keyword evidence="10 13" id="KW-0408">Iron</keyword>
<keyword evidence="6" id="KW-0812">Transmembrane</keyword>
<sequence>MASMTVLGALLSISLIYVLKKYVAFRRAVNSVGNHPGFRLLFTAGTLPSLLLPESKYLNQRFNFGFTDKYDSFAERGCDIISKVMCVPETRTYVVLADPAAIKEVVSARARFIKPVKNYRVLAFWGQNIVVSEGELWKKFRKTSAPAFSEKNNKLVWNETVDIVHSLIDQVWGDQDVISLDHCLDITKPIALFVIAAAGFGKSLTWSEEDLAPLGHKMSFKQSLHVVTTRFFIKLMAPTWLLNSGLTQTLRSTRDGFDELHRYMKELVQERERSEKLERHDLLSILKEASLDDEGGSLTEEELISNIFIFLVAGHESTAHTLCFALGLLALYQDEQEKLFQHIKTVLHDGRAPRYEDMPALTYTMAVFNEALRMFPPVSGIPKIATEDTTLSTVNPTGERVTVPVPKGCFITFQVTALHYNPRYWKDPHMYNPSRFLEDWPRDAFLPFSGGARACIGRKFSETEAVAVLTTLVSKYRITVKEEPQFAGETFEERKTRVLAVSVGLTITTVLTGYAELMTSSESHGRAVSTISNSTLPEFPLYSVLFIYVIRKILAFRQALRSLGHHVGPRILITPGSLPGYLLPKIKYVNQGSSFAFRDKYNTFAEYGCDIVGKVVCVPETRAYVAVADPVAIKEITSARARFPKPVKNYRPLAFWGQNIVVSEGELWKKYRKISAPAFSDRNNKLVWNETVGVIHSLINEVWGDQDVISVDHVLDITTPIALFVIAAAGFGKSMSWAEKDIPSPGHSMTFKQSLNIATKQFAIKIMSPKWLLNFGPTEKLRSTRDGYEELHRYMREMIQQRQHSEKVERDDLLSSLLEANADDGSLSEEEVISNIYVFLLAGHETTAHTLGFALGLLALYEAEQEKLYRHINTVLRDGRTPTYEDMSALNYSLAVMYETLRMFPPVGLVPKIAAEDTTLTTLNSMDERVTVPIPKGCNITLQVPALHYNPRYWKNPHSFNPGRFLENWPRDAFLPFSGGPRACIGRKFSETETVAVLTILVSKYRISVKEEAQFAAETFEEKKERVLAATSGSKLTLTAYTRSPGVQAPKLTI</sequence>
<dbReference type="InterPro" id="IPR050121">
    <property type="entry name" value="Cytochrome_P450_monoxygenase"/>
</dbReference>
<evidence type="ECO:0000256" key="4">
    <source>
        <dbReference type="ARBA" id="ARBA00010617"/>
    </source>
</evidence>
<evidence type="ECO:0000256" key="1">
    <source>
        <dbReference type="ARBA" id="ARBA00001971"/>
    </source>
</evidence>
<keyword evidence="8" id="KW-1133">Transmembrane helix</keyword>
<protein>
    <submittedName>
        <fullName evidence="14">Cytochrome P450</fullName>
    </submittedName>
</protein>
<evidence type="ECO:0000256" key="3">
    <source>
        <dbReference type="ARBA" id="ARBA00004721"/>
    </source>
</evidence>
<dbReference type="SUPFAM" id="SSF48264">
    <property type="entry name" value="Cytochrome P450"/>
    <property type="match status" value="2"/>
</dbReference>
<dbReference type="OrthoDB" id="1470350at2759"/>
<dbReference type="PROSITE" id="PS00086">
    <property type="entry name" value="CYTOCHROME_P450"/>
    <property type="match status" value="2"/>
</dbReference>
<dbReference type="Pfam" id="PF00067">
    <property type="entry name" value="p450"/>
    <property type="match status" value="2"/>
</dbReference>
<evidence type="ECO:0000256" key="8">
    <source>
        <dbReference type="ARBA" id="ARBA00022989"/>
    </source>
</evidence>
<dbReference type="PRINTS" id="PR00385">
    <property type="entry name" value="P450"/>
</dbReference>
<dbReference type="GO" id="GO:0016020">
    <property type="term" value="C:membrane"/>
    <property type="evidence" value="ECO:0007669"/>
    <property type="project" value="UniProtKB-SubCell"/>
</dbReference>
<evidence type="ECO:0000256" key="12">
    <source>
        <dbReference type="ARBA" id="ARBA00023136"/>
    </source>
</evidence>
<name>A0A9P6EHJ4_9AGAR</name>
<evidence type="ECO:0000313" key="15">
    <source>
        <dbReference type="Proteomes" id="UP000807306"/>
    </source>
</evidence>
<keyword evidence="9" id="KW-0560">Oxidoreductase</keyword>
<dbReference type="InterPro" id="IPR036396">
    <property type="entry name" value="Cyt_P450_sf"/>
</dbReference>
<evidence type="ECO:0000256" key="11">
    <source>
        <dbReference type="ARBA" id="ARBA00023033"/>
    </source>
</evidence>
<comment type="caution">
    <text evidence="14">The sequence shown here is derived from an EMBL/GenBank/DDBJ whole genome shotgun (WGS) entry which is preliminary data.</text>
</comment>
<dbReference type="Proteomes" id="UP000807306">
    <property type="component" value="Unassembled WGS sequence"/>
</dbReference>
<evidence type="ECO:0000256" key="5">
    <source>
        <dbReference type="ARBA" id="ARBA00022617"/>
    </source>
</evidence>
<evidence type="ECO:0000313" key="14">
    <source>
        <dbReference type="EMBL" id="KAF9528987.1"/>
    </source>
</evidence>
<dbReference type="EMBL" id="MU157849">
    <property type="protein sequence ID" value="KAF9528987.1"/>
    <property type="molecule type" value="Genomic_DNA"/>
</dbReference>
<comment type="cofactor">
    <cofactor evidence="1 13">
        <name>heme</name>
        <dbReference type="ChEBI" id="CHEBI:30413"/>
    </cofactor>
</comment>
<dbReference type="CDD" id="cd11070">
    <property type="entry name" value="CYP56-like"/>
    <property type="match status" value="1"/>
</dbReference>
<evidence type="ECO:0000256" key="9">
    <source>
        <dbReference type="ARBA" id="ARBA00023002"/>
    </source>
</evidence>
<evidence type="ECO:0000256" key="6">
    <source>
        <dbReference type="ARBA" id="ARBA00022692"/>
    </source>
</evidence>
<dbReference type="GO" id="GO:0020037">
    <property type="term" value="F:heme binding"/>
    <property type="evidence" value="ECO:0007669"/>
    <property type="project" value="InterPro"/>
</dbReference>
<dbReference type="PANTHER" id="PTHR24305:SF166">
    <property type="entry name" value="CYTOCHROME P450 12A4, MITOCHONDRIAL-RELATED"/>
    <property type="match status" value="1"/>
</dbReference>
<dbReference type="AlphaFoldDB" id="A0A9P6EHJ4"/>
<evidence type="ECO:0000256" key="13">
    <source>
        <dbReference type="PIRSR" id="PIRSR602401-1"/>
    </source>
</evidence>
<keyword evidence="7 13" id="KW-0479">Metal-binding</keyword>
<evidence type="ECO:0000256" key="10">
    <source>
        <dbReference type="ARBA" id="ARBA00023004"/>
    </source>
</evidence>
<dbReference type="GO" id="GO:0016705">
    <property type="term" value="F:oxidoreductase activity, acting on paired donors, with incorporation or reduction of molecular oxygen"/>
    <property type="evidence" value="ECO:0007669"/>
    <property type="project" value="InterPro"/>
</dbReference>
<keyword evidence="11" id="KW-0503">Monooxygenase</keyword>
<feature type="binding site" description="axial binding residue" evidence="13">
    <location>
        <position position="984"/>
    </location>
    <ligand>
        <name>heme</name>
        <dbReference type="ChEBI" id="CHEBI:30413"/>
    </ligand>
    <ligandPart>
        <name>Fe</name>
        <dbReference type="ChEBI" id="CHEBI:18248"/>
    </ligandPart>
</feature>
<evidence type="ECO:0000256" key="2">
    <source>
        <dbReference type="ARBA" id="ARBA00004370"/>
    </source>
</evidence>
<gene>
    <name evidence="14" type="ORF">CPB83DRAFT_883188</name>
</gene>
<evidence type="ECO:0000256" key="7">
    <source>
        <dbReference type="ARBA" id="ARBA00022723"/>
    </source>
</evidence>
<dbReference type="InterPro" id="IPR017972">
    <property type="entry name" value="Cyt_P450_CS"/>
</dbReference>
<reference evidence="14" key="1">
    <citation type="submission" date="2020-11" db="EMBL/GenBank/DDBJ databases">
        <authorList>
            <consortium name="DOE Joint Genome Institute"/>
            <person name="Ahrendt S."/>
            <person name="Riley R."/>
            <person name="Andreopoulos W."/>
            <person name="Labutti K."/>
            <person name="Pangilinan J."/>
            <person name="Ruiz-Duenas F.J."/>
            <person name="Barrasa J.M."/>
            <person name="Sanchez-Garcia M."/>
            <person name="Camarero S."/>
            <person name="Miyauchi S."/>
            <person name="Serrano A."/>
            <person name="Linde D."/>
            <person name="Babiker R."/>
            <person name="Drula E."/>
            <person name="Ayuso-Fernandez I."/>
            <person name="Pacheco R."/>
            <person name="Padilla G."/>
            <person name="Ferreira P."/>
            <person name="Barriuso J."/>
            <person name="Kellner H."/>
            <person name="Castanera R."/>
            <person name="Alfaro M."/>
            <person name="Ramirez L."/>
            <person name="Pisabarro A.G."/>
            <person name="Kuo A."/>
            <person name="Tritt A."/>
            <person name="Lipzen A."/>
            <person name="He G."/>
            <person name="Yan M."/>
            <person name="Ng V."/>
            <person name="Cullen D."/>
            <person name="Martin F."/>
            <person name="Rosso M.-N."/>
            <person name="Henrissat B."/>
            <person name="Hibbett D."/>
            <person name="Martinez A.T."/>
            <person name="Grigoriev I.V."/>
        </authorList>
    </citation>
    <scope>NUCLEOTIDE SEQUENCE</scope>
    <source>
        <strain evidence="14">CBS 506.95</strain>
    </source>
</reference>
<comment type="subcellular location">
    <subcellularLocation>
        <location evidence="2">Membrane</location>
    </subcellularLocation>
</comment>
<dbReference type="GO" id="GO:0004497">
    <property type="term" value="F:monooxygenase activity"/>
    <property type="evidence" value="ECO:0007669"/>
    <property type="project" value="UniProtKB-KW"/>
</dbReference>
<organism evidence="14 15">
    <name type="scientific">Crepidotus variabilis</name>
    <dbReference type="NCBI Taxonomy" id="179855"/>
    <lineage>
        <taxon>Eukaryota</taxon>
        <taxon>Fungi</taxon>
        <taxon>Dikarya</taxon>
        <taxon>Basidiomycota</taxon>
        <taxon>Agaricomycotina</taxon>
        <taxon>Agaricomycetes</taxon>
        <taxon>Agaricomycetidae</taxon>
        <taxon>Agaricales</taxon>
        <taxon>Agaricineae</taxon>
        <taxon>Crepidotaceae</taxon>
        <taxon>Crepidotus</taxon>
    </lineage>
</organism>
<proteinExistence type="inferred from homology"/>